<reference evidence="1 2" key="1">
    <citation type="submission" date="2024-02" db="EMBL/GenBank/DDBJ databases">
        <authorList>
            <person name="Chen Y."/>
            <person name="Shah S."/>
            <person name="Dougan E. K."/>
            <person name="Thang M."/>
            <person name="Chan C."/>
        </authorList>
    </citation>
    <scope>NUCLEOTIDE SEQUENCE [LARGE SCALE GENOMIC DNA]</scope>
</reference>
<proteinExistence type="predicted"/>
<sequence>MYLQSMPAQNFGVSFSTSRPTTDGIAPANITILPIIVSFPTTKAIRVTAPAGYEWDFEQVDFRYQAPGVGVNPLNVVEGAEADIPISGKPARPNSEPKNVLTMDYMQLPWQPGLIYGFACKIRIPMVPPTGSANFFTIEFGYNEDMEENRLEAGTAAAPTVQRLINGAITYTTSIIALAVDITFSVRTITNIPEGGGLVIIGPPNFLFNTYCQPKPATDYPELPYDSTCLYMPITATGEPKIEIVAGPNGIPAQRYQFSLAAQNPPQVVSLAEAGIWTFLSYSLISEAIVLDQNTTVPSYAVARSMVSAGLVMWPKKECDFITLEARSIDDTLPETFCDFEHWQFYPPRGYRDDRPNRPTQLIFKMQLNANVETTGVLTVRAPVGYVFDAECRVVTYPSSRIFNDSALDGTLPSVPANVPLDPALPHTIGPPEQRTYAQRYNPWPAGVGTLSCLGRDNEAQITFEAGLQLFQSYLFRLAVLRNPPVTPEYNYFLLEYNGEASLPFPGVNIWAFGDTSILPTTTAASRADYQTLNEVTIMLRPVNSVPFGGHLRITAPSGFTVPTACKMTLKVHETDMPNISAYPAGTPRFQVLQWAEFLDSDLTCEGDQTPSSRGRLQLLRNSKYMQGQTLYVMTLLVVNPQTTSAVPEDWHVQSYSDLTVNNIIDESYIPGFVVNTAVQSFAYLKPESTNALVKQRLDFNLSFPDTVAIGDRIQIVAPVSYLFSDPGDRRCPQYVFLDGAMRKTIPTCSANIISWHLMDESIPAMSSVRFMVQVQNPPMTPSSNLFQLRQIDANGTRKSSRMLEGYEIVPELDSPVITQAPSVLPCRIDVNLVTGLACEGTGSFATAIITFTATRSGQLVSLQAKVGDESYDFTNARFGDGVDGPMVIFGRSRTMVVIEMEVQSGFQSQITIHNMQNPMTPGPSTWAVTTYLKGPVPGAVVTTTLMPLVTCTSIGGACGMFPSPEARRDEGLNLLGPDVLGYIRVMQNSFIEPIYYGVPNALVTFELRGETSADVNDVLVVRRPPGYTLTDGTLRALRSVSFGENGPDFLRKWSSDFANPEDYFAVLTQPVPALTTIRFQLGVASPSLAEKVMNWYFKTYRVLPLLDEDGVVVDATMPAYPWIGRAIAATGTSDGAFTGFLLVGQVPFTVVPSLQTPGAEIKLTINFGVADGVEAQESVRMEVLAPEGFVFADSCRYGGSPIFSKCTGFQNQATLVTARPRLRGSDITVDLRVRNPGLTPTPNYFYVSLFQDEETQYVRWSQYLSYEIMGMGVVYKGNNQLGEPASGYFTFTPVRPSPAAVVYIVVTPPPDAGFRVLCTGISPLGFIFMPNCESGAVNEPLSLRFSNASLEAGKAYTVGVRVLNPGGRPPDATNYWGISLQDHTRATFDANLRIPGLVLKSIPIRCNGLGWTNSDPRVLTIVLIQLRVLHEIPSRTLQRFVVRAPEGIMFNEDPAKVSVLPKALPLRLAIPTQVAGDLLSLFLDEQSLVEIGTYNIRFEVSNPTVYPHDNTWSIFAMKDITVEFVHVLTGYYEGQASPFDINVATQAQTSAAGTPFRLQLLLTVVVVMAIFRM</sequence>
<name>A0ABP0IWI6_9DINO</name>
<evidence type="ECO:0000313" key="1">
    <source>
        <dbReference type="EMBL" id="CAK9006451.1"/>
    </source>
</evidence>
<organism evidence="1 2">
    <name type="scientific">Durusdinium trenchii</name>
    <dbReference type="NCBI Taxonomy" id="1381693"/>
    <lineage>
        <taxon>Eukaryota</taxon>
        <taxon>Sar</taxon>
        <taxon>Alveolata</taxon>
        <taxon>Dinophyceae</taxon>
        <taxon>Suessiales</taxon>
        <taxon>Symbiodiniaceae</taxon>
        <taxon>Durusdinium</taxon>
    </lineage>
</organism>
<protein>
    <submittedName>
        <fullName evidence="1">Uncharacterized protein</fullName>
    </submittedName>
</protein>
<dbReference type="Proteomes" id="UP001642484">
    <property type="component" value="Unassembled WGS sequence"/>
</dbReference>
<dbReference type="EMBL" id="CAXAMN010003825">
    <property type="protein sequence ID" value="CAK9006451.1"/>
    <property type="molecule type" value="Genomic_DNA"/>
</dbReference>
<comment type="caution">
    <text evidence="1">The sequence shown here is derived from an EMBL/GenBank/DDBJ whole genome shotgun (WGS) entry which is preliminary data.</text>
</comment>
<accession>A0ABP0IWI6</accession>
<gene>
    <name evidence="1" type="ORF">CCMP2556_LOCUS8450</name>
</gene>
<evidence type="ECO:0000313" key="2">
    <source>
        <dbReference type="Proteomes" id="UP001642484"/>
    </source>
</evidence>
<keyword evidence="2" id="KW-1185">Reference proteome</keyword>